<comment type="caution">
    <text evidence="1">The sequence shown here is derived from an EMBL/GenBank/DDBJ whole genome shotgun (WGS) entry which is preliminary data.</text>
</comment>
<protein>
    <submittedName>
        <fullName evidence="1">Uncharacterized protein</fullName>
    </submittedName>
</protein>
<dbReference type="RefSeq" id="WP_131597675.1">
    <property type="nucleotide sequence ID" value="NZ_SJSL01000007.1"/>
</dbReference>
<proteinExistence type="predicted"/>
<accession>A0A4R0NG97</accession>
<dbReference type="EMBL" id="SJSL01000007">
    <property type="protein sequence ID" value="TCC98303.1"/>
    <property type="molecule type" value="Genomic_DNA"/>
</dbReference>
<evidence type="ECO:0000313" key="2">
    <source>
        <dbReference type="Proteomes" id="UP000293347"/>
    </source>
</evidence>
<sequence length="100" mass="11362">MKFKRLPSIKLPRYFTILLLVLSFFTIGSSTVLSTTLPYRAPTEWVAGQHVQQDAAVVTAEKTRYPIPGSDEVYHSKFNEFKSVLIFLQLSPQLHAAHLE</sequence>
<organism evidence="1 2">
    <name type="scientific">Pedobacter psychroterrae</name>
    <dbReference type="NCBI Taxonomy" id="2530453"/>
    <lineage>
        <taxon>Bacteria</taxon>
        <taxon>Pseudomonadati</taxon>
        <taxon>Bacteroidota</taxon>
        <taxon>Sphingobacteriia</taxon>
        <taxon>Sphingobacteriales</taxon>
        <taxon>Sphingobacteriaceae</taxon>
        <taxon>Pedobacter</taxon>
    </lineage>
</organism>
<name>A0A4R0NG97_9SPHI</name>
<dbReference type="Proteomes" id="UP000293347">
    <property type="component" value="Unassembled WGS sequence"/>
</dbReference>
<evidence type="ECO:0000313" key="1">
    <source>
        <dbReference type="EMBL" id="TCC98303.1"/>
    </source>
</evidence>
<reference evidence="1 2" key="1">
    <citation type="submission" date="2019-02" db="EMBL/GenBank/DDBJ databases">
        <title>Pedobacter sp. RP-1-14 sp. nov., isolated from Arctic soil.</title>
        <authorList>
            <person name="Dahal R.H."/>
        </authorList>
    </citation>
    <scope>NUCLEOTIDE SEQUENCE [LARGE SCALE GENOMIC DNA]</scope>
    <source>
        <strain evidence="1 2">RP-1-14</strain>
    </source>
</reference>
<gene>
    <name evidence="1" type="ORF">EZ437_19145</name>
</gene>
<keyword evidence="2" id="KW-1185">Reference proteome</keyword>
<dbReference type="AlphaFoldDB" id="A0A4R0NG97"/>